<feature type="region of interest" description="Disordered" evidence="1">
    <location>
        <begin position="179"/>
        <end position="213"/>
    </location>
</feature>
<evidence type="ECO:0000256" key="1">
    <source>
        <dbReference type="SAM" id="MobiDB-lite"/>
    </source>
</evidence>
<keyword evidence="3" id="KW-1185">Reference proteome</keyword>
<protein>
    <recommendedName>
        <fullName evidence="4">DnaJ domain protein</fullName>
    </recommendedName>
</protein>
<feature type="compositionally biased region" description="Basic residues" evidence="1">
    <location>
        <begin position="187"/>
        <end position="200"/>
    </location>
</feature>
<sequence>MSSARSATSNRIVPAAALQALAPGEQPLSAAARAFNLQLTRVDKLRAQLDELDALGRAHRAERHRWFTPLQQQRRQQMRALALALEGHLQGKALSRLQQETATEALCALAQALAEEGEADMVALHDRHSRQTLAQKKQAAADAMRARLEAALGEPLGRGDEDLSMDELVRAGMARLRAARDEEQARRQAKAQARKARQKAGSRPAEAEAQVADADTQLRTLFRQLASALHPDREPDETERVRKTALMSEANTAYARKDLVTLMQIQLRAELADPTAVSRLADDRLAALTLLLKQQVAGLERERAARQGQLAAEFELPHGQVANPNTLRQHLLSQVNALELTVADLAQDLAAARDAATLKRWLNAQRERPRPVRADRDPDDYV</sequence>
<dbReference type="Proteomes" id="UP000293912">
    <property type="component" value="Chromosome"/>
</dbReference>
<dbReference type="AlphaFoldDB" id="A0A4P6WSM1"/>
<gene>
    <name evidence="2" type="ORF">HPF_01660</name>
</gene>
<dbReference type="EMBL" id="CP037867">
    <property type="protein sequence ID" value="QBM26367.1"/>
    <property type="molecule type" value="Genomic_DNA"/>
</dbReference>
<name>A0A4P6WSM1_HYDPS</name>
<accession>A0A4P6WSM1</accession>
<proteinExistence type="predicted"/>
<reference evidence="2 3" key="1">
    <citation type="submission" date="2019-03" db="EMBL/GenBank/DDBJ databases">
        <authorList>
            <person name="Sebastian G."/>
            <person name="Baumann P."/>
            <person name="Ruckert C."/>
            <person name="Kalinowski J."/>
            <person name="Nebel B."/>
            <person name="Takors R."/>
            <person name="Blombach B."/>
        </authorList>
    </citation>
    <scope>NUCLEOTIDE SEQUENCE [LARGE SCALE GENOMIC DNA]</scope>
    <source>
        <strain evidence="2 3">DSM 1084</strain>
    </source>
</reference>
<organism evidence="2 3">
    <name type="scientific">Hydrogenophaga pseudoflava</name>
    <name type="common">Pseudomonas carboxydoflava</name>
    <dbReference type="NCBI Taxonomy" id="47421"/>
    <lineage>
        <taxon>Bacteria</taxon>
        <taxon>Pseudomonadati</taxon>
        <taxon>Pseudomonadota</taxon>
        <taxon>Betaproteobacteria</taxon>
        <taxon>Burkholderiales</taxon>
        <taxon>Comamonadaceae</taxon>
        <taxon>Hydrogenophaga</taxon>
    </lineage>
</organism>
<evidence type="ECO:0000313" key="2">
    <source>
        <dbReference type="EMBL" id="QBM26367.1"/>
    </source>
</evidence>
<evidence type="ECO:0008006" key="4">
    <source>
        <dbReference type="Google" id="ProtNLM"/>
    </source>
</evidence>
<dbReference type="RefSeq" id="WP_133155573.1">
    <property type="nucleotide sequence ID" value="NZ_CP037867.1"/>
</dbReference>
<evidence type="ECO:0000313" key="3">
    <source>
        <dbReference type="Proteomes" id="UP000293912"/>
    </source>
</evidence>
<dbReference type="KEGG" id="hpse:HPF_01660"/>